<gene>
    <name evidence="3" type="ORF">ACFQ4R_04055</name>
</gene>
<name>A0ABW4BLL2_9LACO</name>
<evidence type="ECO:0000256" key="1">
    <source>
        <dbReference type="ARBA" id="ARBA00022679"/>
    </source>
</evidence>
<evidence type="ECO:0000313" key="3">
    <source>
        <dbReference type="EMBL" id="MFD1410788.1"/>
    </source>
</evidence>
<dbReference type="RefSeq" id="WP_125647890.1">
    <property type="nucleotide sequence ID" value="NZ_JBHTOH010000025.1"/>
</dbReference>
<accession>A0ABW4BLL2</accession>
<evidence type="ECO:0000259" key="2">
    <source>
        <dbReference type="Pfam" id="PF13649"/>
    </source>
</evidence>
<reference evidence="4" key="1">
    <citation type="journal article" date="2019" name="Int. J. Syst. Evol. Microbiol.">
        <title>The Global Catalogue of Microorganisms (GCM) 10K type strain sequencing project: providing services to taxonomists for standard genome sequencing and annotation.</title>
        <authorList>
            <consortium name="The Broad Institute Genomics Platform"/>
            <consortium name="The Broad Institute Genome Sequencing Center for Infectious Disease"/>
            <person name="Wu L."/>
            <person name="Ma J."/>
        </authorList>
    </citation>
    <scope>NUCLEOTIDE SEQUENCE [LARGE SCALE GENOMIC DNA]</scope>
    <source>
        <strain evidence="4">CCM 8937</strain>
    </source>
</reference>
<dbReference type="CDD" id="cd02440">
    <property type="entry name" value="AdoMet_MTases"/>
    <property type="match status" value="1"/>
</dbReference>
<keyword evidence="1" id="KW-0808">Transferase</keyword>
<proteinExistence type="predicted"/>
<dbReference type="GO" id="GO:0032259">
    <property type="term" value="P:methylation"/>
    <property type="evidence" value="ECO:0007669"/>
    <property type="project" value="UniProtKB-KW"/>
</dbReference>
<dbReference type="SUPFAM" id="SSF53335">
    <property type="entry name" value="S-adenosyl-L-methionine-dependent methyltransferases"/>
    <property type="match status" value="1"/>
</dbReference>
<dbReference type="GO" id="GO:0008168">
    <property type="term" value="F:methyltransferase activity"/>
    <property type="evidence" value="ECO:0007669"/>
    <property type="project" value="UniProtKB-KW"/>
</dbReference>
<dbReference type="Pfam" id="PF13649">
    <property type="entry name" value="Methyltransf_25"/>
    <property type="match status" value="1"/>
</dbReference>
<dbReference type="EMBL" id="JBHTOH010000025">
    <property type="protein sequence ID" value="MFD1410788.1"/>
    <property type="molecule type" value="Genomic_DNA"/>
</dbReference>
<protein>
    <submittedName>
        <fullName evidence="3">Class I SAM-dependent DNA methyltransferase</fullName>
    </submittedName>
</protein>
<dbReference type="PANTHER" id="PTHR43861">
    <property type="entry name" value="TRANS-ACONITATE 2-METHYLTRANSFERASE-RELATED"/>
    <property type="match status" value="1"/>
</dbReference>
<dbReference type="Gene3D" id="2.20.25.110">
    <property type="entry name" value="S-adenosyl-L-methionine-dependent methyltransferases"/>
    <property type="match status" value="1"/>
</dbReference>
<keyword evidence="3" id="KW-0489">Methyltransferase</keyword>
<dbReference type="InterPro" id="IPR041698">
    <property type="entry name" value="Methyltransf_25"/>
</dbReference>
<organism evidence="3 4">
    <name type="scientific">Lapidilactobacillus gannanensis</name>
    <dbReference type="NCBI Taxonomy" id="2486002"/>
    <lineage>
        <taxon>Bacteria</taxon>
        <taxon>Bacillati</taxon>
        <taxon>Bacillota</taxon>
        <taxon>Bacilli</taxon>
        <taxon>Lactobacillales</taxon>
        <taxon>Lactobacillaceae</taxon>
        <taxon>Lapidilactobacillus</taxon>
    </lineage>
</organism>
<evidence type="ECO:0000313" key="4">
    <source>
        <dbReference type="Proteomes" id="UP001597191"/>
    </source>
</evidence>
<feature type="domain" description="Methyltransferase" evidence="2">
    <location>
        <begin position="37"/>
        <end position="134"/>
    </location>
</feature>
<dbReference type="InterPro" id="IPR029063">
    <property type="entry name" value="SAM-dependent_MTases_sf"/>
</dbReference>
<sequence>MYQTFAYYYDQLMDKDLYQQWLDFTKQKFGSLKQQRVLDLACGTGDLALLYAQQGADVYGVDLSLEMLTLAADRLNKAETDATLMQGDFRQLTDLALPQLDLVTCYDDSLCYLTNLNDLQTTFSQVRQALKPGGTFLFDMHSLYQVNEVFPGYMYNYHEEDWAFMWSSFADDPSNSVLHDLTFFVWRDDLGGYDALNEIHHERTYPIIKIKQALAASGFTEVETFGGFAGETITPTTERWFFKAKVSQA</sequence>
<dbReference type="Proteomes" id="UP001597191">
    <property type="component" value="Unassembled WGS sequence"/>
</dbReference>
<comment type="caution">
    <text evidence="3">The sequence shown here is derived from an EMBL/GenBank/DDBJ whole genome shotgun (WGS) entry which is preliminary data.</text>
</comment>
<keyword evidence="4" id="KW-1185">Reference proteome</keyword>
<dbReference type="Gene3D" id="3.40.50.150">
    <property type="entry name" value="Vaccinia Virus protein VP39"/>
    <property type="match status" value="1"/>
</dbReference>